<feature type="compositionally biased region" description="Polar residues" evidence="7">
    <location>
        <begin position="1"/>
        <end position="11"/>
    </location>
</feature>
<dbReference type="GO" id="GO:0003682">
    <property type="term" value="F:chromatin binding"/>
    <property type="evidence" value="ECO:0007669"/>
    <property type="project" value="InterPro"/>
</dbReference>
<dbReference type="AlphaFoldDB" id="A0A6A6N3P0"/>
<dbReference type="EMBL" id="JAAGAX010000003">
    <property type="protein sequence ID" value="KAF2319186.1"/>
    <property type="molecule type" value="Genomic_DNA"/>
</dbReference>
<keyword evidence="3" id="KW-0238">DNA-binding</keyword>
<dbReference type="GO" id="GO:0000976">
    <property type="term" value="F:transcription cis-regulatory region binding"/>
    <property type="evidence" value="ECO:0007669"/>
    <property type="project" value="TreeGrafter"/>
</dbReference>
<comment type="subcellular location">
    <subcellularLocation>
        <location evidence="1">Nucleus</location>
    </subcellularLocation>
</comment>
<organism evidence="9 10">
    <name type="scientific">Hevea brasiliensis</name>
    <name type="common">Para rubber tree</name>
    <name type="synonym">Siphonia brasiliensis</name>
    <dbReference type="NCBI Taxonomy" id="3981"/>
    <lineage>
        <taxon>Eukaryota</taxon>
        <taxon>Viridiplantae</taxon>
        <taxon>Streptophyta</taxon>
        <taxon>Embryophyta</taxon>
        <taxon>Tracheophyta</taxon>
        <taxon>Spermatophyta</taxon>
        <taxon>Magnoliopsida</taxon>
        <taxon>eudicotyledons</taxon>
        <taxon>Gunneridae</taxon>
        <taxon>Pentapetalae</taxon>
        <taxon>rosids</taxon>
        <taxon>fabids</taxon>
        <taxon>Malpighiales</taxon>
        <taxon>Euphorbiaceae</taxon>
        <taxon>Crotonoideae</taxon>
        <taxon>Micrandreae</taxon>
        <taxon>Hevea</taxon>
    </lineage>
</organism>
<keyword evidence="5" id="KW-0539">Nucleus</keyword>
<feature type="region of interest" description="Disordered" evidence="7">
    <location>
        <begin position="1"/>
        <end position="31"/>
    </location>
</feature>
<evidence type="ECO:0000256" key="4">
    <source>
        <dbReference type="ARBA" id="ARBA00023163"/>
    </source>
</evidence>
<evidence type="ECO:0000256" key="1">
    <source>
        <dbReference type="ARBA" id="ARBA00004123"/>
    </source>
</evidence>
<dbReference type="SUPFAM" id="SSF54171">
    <property type="entry name" value="DNA-binding domain"/>
    <property type="match status" value="1"/>
</dbReference>
<dbReference type="Pfam" id="PF00847">
    <property type="entry name" value="AP2"/>
    <property type="match status" value="1"/>
</dbReference>
<keyword evidence="2" id="KW-0805">Transcription regulation</keyword>
<dbReference type="GO" id="GO:0005634">
    <property type="term" value="C:nucleus"/>
    <property type="evidence" value="ECO:0007669"/>
    <property type="project" value="UniProtKB-SubCell"/>
</dbReference>
<name>A0A6A6N3P0_HEVBR</name>
<evidence type="ECO:0000256" key="5">
    <source>
        <dbReference type="ARBA" id="ARBA00023242"/>
    </source>
</evidence>
<dbReference type="InterPro" id="IPR036955">
    <property type="entry name" value="AP2/ERF_dom_sf"/>
</dbReference>
<evidence type="ECO:0000313" key="9">
    <source>
        <dbReference type="EMBL" id="KAF2319186.1"/>
    </source>
</evidence>
<keyword evidence="10" id="KW-1185">Reference proteome</keyword>
<dbReference type="SMART" id="SM00380">
    <property type="entry name" value="AP2"/>
    <property type="match status" value="1"/>
</dbReference>
<evidence type="ECO:0000259" key="8">
    <source>
        <dbReference type="PROSITE" id="PS51032"/>
    </source>
</evidence>
<sequence length="682" mass="76347">MVTFDQGSNVISKPLASTRKRKRREGNSSVAETLQKWKEYNKYLDSCTNGDDKPTKEWGKWVAEIRVPNRGPRLWLGTFPTASEAALAYDNAARAMYGTLARLNFPELSNSTSSSKDFCLAATSSGYSSVATPAGSDSTTTSNHSEVCADEDTKEHIVKIGDGEGESKIKLQPPEVIKSVSSCIKLKKEAKEELESVSTWSKLKQEAKEEREDVTESEGGRMPEIKIPEKDEIQQNNICEQKQKGVCDIQQDPKDESLSVKDYGWGNGCDGMDYLQNFKIDEMFSVDELLGTIDNNPLNLDFDSDQLLFTDNDHLLHELPLDLSFQLQSPDARFIGDHQHIQQVPSGGDYNFDFLNPGRQEDNNVPLDDQGYFSLGLPDSIVLPLGNCAETISGAFDYKAYSDFSLLKRSNSISLIFYLTAFEALYCGKWQNVELIEIRDGAMTIHFADNYHVIEDKGPVSNIRVKSRQAMISDCTCFLRPGVDVCVLPSPQNEENLEVWADAKINSIERKPHESQCECQFFVKRYVNQGPLGSEKGTLSKDIEVVGIDQICILQKLQKNPCEGRYYRWDSSEDCSCVQRTKLFIGKFSSDISWLVVASVLKQIAFDVRAVQNKIVYEILGCDGDCDSIKSNNYLNSVNFKVDNDILTPVVLQFAPDDANEPSPAPDMDGADQMNHHQLIML</sequence>
<dbReference type="Pfam" id="PF16719">
    <property type="entry name" value="SAWADEE"/>
    <property type="match status" value="1"/>
</dbReference>
<accession>A0A6A6N3P0</accession>
<evidence type="ECO:0000256" key="7">
    <source>
        <dbReference type="SAM" id="MobiDB-lite"/>
    </source>
</evidence>
<comment type="similarity">
    <text evidence="6">Belongs to the AP2/ERF transcription factor family. ERF subfamily.</text>
</comment>
<protein>
    <recommendedName>
        <fullName evidence="8">AP2/ERF domain-containing protein</fullName>
    </recommendedName>
</protein>
<dbReference type="GO" id="GO:0045893">
    <property type="term" value="P:positive regulation of DNA-templated transcription"/>
    <property type="evidence" value="ECO:0007669"/>
    <property type="project" value="TreeGrafter"/>
</dbReference>
<feature type="domain" description="AP2/ERF" evidence="8">
    <location>
        <begin position="47"/>
        <end position="106"/>
    </location>
</feature>
<evidence type="ECO:0000256" key="2">
    <source>
        <dbReference type="ARBA" id="ARBA00023015"/>
    </source>
</evidence>
<evidence type="ECO:0000256" key="6">
    <source>
        <dbReference type="ARBA" id="ARBA00024343"/>
    </source>
</evidence>
<dbReference type="CDD" id="cd00018">
    <property type="entry name" value="AP2"/>
    <property type="match status" value="1"/>
</dbReference>
<comment type="caution">
    <text evidence="9">The sequence shown here is derived from an EMBL/GenBank/DDBJ whole genome shotgun (WGS) entry which is preliminary data.</text>
</comment>
<keyword evidence="4" id="KW-0804">Transcription</keyword>
<dbReference type="InterPro" id="IPR001471">
    <property type="entry name" value="AP2/ERF_dom"/>
</dbReference>
<reference evidence="9 10" key="1">
    <citation type="journal article" date="2020" name="Mol. Plant">
        <title>The Chromosome-Based Rubber Tree Genome Provides New Insights into Spurge Genome Evolution and Rubber Biosynthesis.</title>
        <authorList>
            <person name="Liu J."/>
            <person name="Shi C."/>
            <person name="Shi C.C."/>
            <person name="Li W."/>
            <person name="Zhang Q.J."/>
            <person name="Zhang Y."/>
            <person name="Li K."/>
            <person name="Lu H.F."/>
            <person name="Shi C."/>
            <person name="Zhu S.T."/>
            <person name="Xiao Z.Y."/>
            <person name="Nan H."/>
            <person name="Yue Y."/>
            <person name="Zhu X.G."/>
            <person name="Wu Y."/>
            <person name="Hong X.N."/>
            <person name="Fan G.Y."/>
            <person name="Tong Y."/>
            <person name="Zhang D."/>
            <person name="Mao C.L."/>
            <person name="Liu Y.L."/>
            <person name="Hao S.J."/>
            <person name="Liu W.Q."/>
            <person name="Lv M.Q."/>
            <person name="Zhang H.B."/>
            <person name="Liu Y."/>
            <person name="Hu-Tang G.R."/>
            <person name="Wang J.P."/>
            <person name="Wang J.H."/>
            <person name="Sun Y.H."/>
            <person name="Ni S.B."/>
            <person name="Chen W.B."/>
            <person name="Zhang X.C."/>
            <person name="Jiao Y.N."/>
            <person name="Eichler E.E."/>
            <person name="Li G.H."/>
            <person name="Liu X."/>
            <person name="Gao L.Z."/>
        </authorList>
    </citation>
    <scope>NUCLEOTIDE SEQUENCE [LARGE SCALE GENOMIC DNA]</scope>
    <source>
        <strain evidence="10">cv. GT1</strain>
        <tissue evidence="9">Leaf</tissue>
    </source>
</reference>
<dbReference type="GO" id="GO:0006950">
    <property type="term" value="P:response to stress"/>
    <property type="evidence" value="ECO:0007669"/>
    <property type="project" value="TreeGrafter"/>
</dbReference>
<dbReference type="GO" id="GO:0003700">
    <property type="term" value="F:DNA-binding transcription factor activity"/>
    <property type="evidence" value="ECO:0007669"/>
    <property type="project" value="InterPro"/>
</dbReference>
<gene>
    <name evidence="9" type="ORF">GH714_013846</name>
</gene>
<evidence type="ECO:0000256" key="3">
    <source>
        <dbReference type="ARBA" id="ARBA00023125"/>
    </source>
</evidence>
<dbReference type="Gene3D" id="3.30.730.10">
    <property type="entry name" value="AP2/ERF domain"/>
    <property type="match status" value="1"/>
</dbReference>
<dbReference type="InterPro" id="IPR016177">
    <property type="entry name" value="DNA-bd_dom_sf"/>
</dbReference>
<evidence type="ECO:0000313" key="10">
    <source>
        <dbReference type="Proteomes" id="UP000467840"/>
    </source>
</evidence>
<dbReference type="PROSITE" id="PS51032">
    <property type="entry name" value="AP2_ERF"/>
    <property type="match status" value="1"/>
</dbReference>
<dbReference type="Proteomes" id="UP000467840">
    <property type="component" value="Chromosome 10"/>
</dbReference>
<dbReference type="PANTHER" id="PTHR31241:SF81">
    <property type="entry name" value="AP2_ERF DOMAIN-CONTAINING PROTEIN"/>
    <property type="match status" value="1"/>
</dbReference>
<proteinExistence type="inferred from homology"/>
<dbReference type="PANTHER" id="PTHR31241">
    <property type="entry name" value="DEHYDRATION-RESPONSIVE ELEMENT-BINDING PROTEIN 2C"/>
    <property type="match status" value="1"/>
</dbReference>
<dbReference type="InterPro" id="IPR032001">
    <property type="entry name" value="SAWADEE_dom"/>
</dbReference>